<comment type="caution">
    <text evidence="1">The sequence shown here is derived from an EMBL/GenBank/DDBJ whole genome shotgun (WGS) entry which is preliminary data.</text>
</comment>
<accession>A0A2A5T1B1</accession>
<evidence type="ECO:0000313" key="1">
    <source>
        <dbReference type="EMBL" id="PCS21936.1"/>
    </source>
</evidence>
<organism evidence="1 2">
    <name type="scientific">Candidatus Enterovibrio escicola</name>
    <dbReference type="NCBI Taxonomy" id="1927127"/>
    <lineage>
        <taxon>Bacteria</taxon>
        <taxon>Pseudomonadati</taxon>
        <taxon>Pseudomonadota</taxon>
        <taxon>Gammaproteobacteria</taxon>
        <taxon>Vibrionales</taxon>
        <taxon>Vibrionaceae</taxon>
        <taxon>Enterovibrio</taxon>
    </lineage>
</organism>
<dbReference type="AlphaFoldDB" id="A0A2A5T1B1"/>
<gene>
    <name evidence="1" type="ORF">BTN49_2401</name>
</gene>
<sequence>MACHCLNHHGHCGRGFIFSDTAIKTALMVKSIFKILLLWIIRPSQFDFYVDECPAKISYIHLHE</sequence>
<reference evidence="2" key="1">
    <citation type="submission" date="2017-04" db="EMBL/GenBank/DDBJ databases">
        <title>Genome evolution of the luminous symbionts of deep sea anglerfish.</title>
        <authorList>
            <person name="Hendry T.A."/>
        </authorList>
    </citation>
    <scope>NUCLEOTIDE SEQUENCE [LARGE SCALE GENOMIC DNA]</scope>
</reference>
<evidence type="ECO:0000313" key="2">
    <source>
        <dbReference type="Proteomes" id="UP000219020"/>
    </source>
</evidence>
<keyword evidence="2" id="KW-1185">Reference proteome</keyword>
<dbReference type="EMBL" id="NBYY01000028">
    <property type="protein sequence ID" value="PCS21936.1"/>
    <property type="molecule type" value="Genomic_DNA"/>
</dbReference>
<protein>
    <submittedName>
        <fullName evidence="1">Mobile element protein</fullName>
    </submittedName>
</protein>
<dbReference type="Proteomes" id="UP000219020">
    <property type="component" value="Unassembled WGS sequence"/>
</dbReference>
<name>A0A2A5T1B1_9GAMM</name>
<proteinExistence type="predicted"/>